<keyword evidence="1" id="KW-0472">Membrane</keyword>
<dbReference type="PATRIC" id="fig|1400520.3.peg.1348"/>
<keyword evidence="1" id="KW-1133">Transmembrane helix</keyword>
<dbReference type="STRING" id="1400520.LFAB_06895"/>
<evidence type="ECO:0000256" key="1">
    <source>
        <dbReference type="SAM" id="Phobius"/>
    </source>
</evidence>
<proteinExistence type="predicted"/>
<protein>
    <submittedName>
        <fullName evidence="2">Uncharacterized protein</fullName>
    </submittedName>
</protein>
<keyword evidence="1" id="KW-0812">Transmembrane</keyword>
<gene>
    <name evidence="2" type="ORF">LFAB_06895</name>
</gene>
<dbReference type="AlphaFoldDB" id="W6T886"/>
<feature type="transmembrane region" description="Helical" evidence="1">
    <location>
        <begin position="99"/>
        <end position="122"/>
    </location>
</feature>
<dbReference type="HOGENOM" id="CLU_2012306_0_0_9"/>
<reference evidence="2 3" key="1">
    <citation type="journal article" date="2014" name="Genome Announc.">
        <title>Genome Sequence of Lactobacillus fabifermentans Strain T30PCM01, Isolated from Fermenting Grape Marc.</title>
        <authorList>
            <person name="Treu L."/>
            <person name="Vendramin V."/>
            <person name="Bovo B."/>
            <person name="Giacomini A."/>
            <person name="Corich V."/>
            <person name="Campanaro S."/>
        </authorList>
    </citation>
    <scope>NUCLEOTIDE SEQUENCE [LARGE SCALE GENOMIC DNA]</scope>
    <source>
        <strain evidence="2 3">T30PCM01</strain>
    </source>
</reference>
<sequence length="123" mass="13400">MQLLVLVVAIFSNLFARHLHKHVLSEKQISLAVKSYITDSISTLTLVLGILWPGHNTLAMSFLAILCILLNLASTWSILMVDSFNSLLDTAAAKKTLCAVIGINFIAVLIVTKSFIQIFTAAT</sequence>
<organism evidence="2 3">
    <name type="scientific">Lactiplantibacillus fabifermentans T30PCM01</name>
    <dbReference type="NCBI Taxonomy" id="1400520"/>
    <lineage>
        <taxon>Bacteria</taxon>
        <taxon>Bacillati</taxon>
        <taxon>Bacillota</taxon>
        <taxon>Bacilli</taxon>
        <taxon>Lactobacillales</taxon>
        <taxon>Lactobacillaceae</taxon>
        <taxon>Lactiplantibacillus</taxon>
    </lineage>
</organism>
<dbReference type="EMBL" id="AWWK01000032">
    <property type="protein sequence ID" value="ETY74582.1"/>
    <property type="molecule type" value="Genomic_DNA"/>
</dbReference>
<name>W6T886_9LACO</name>
<dbReference type="Proteomes" id="UP000019247">
    <property type="component" value="Unassembled WGS sequence"/>
</dbReference>
<dbReference type="RefSeq" id="WP_024625571.1">
    <property type="nucleotide sequence ID" value="NZ_KK036485.1"/>
</dbReference>
<comment type="caution">
    <text evidence="2">The sequence shown here is derived from an EMBL/GenBank/DDBJ whole genome shotgun (WGS) entry which is preliminary data.</text>
</comment>
<evidence type="ECO:0000313" key="3">
    <source>
        <dbReference type="Proteomes" id="UP000019247"/>
    </source>
</evidence>
<evidence type="ECO:0000313" key="2">
    <source>
        <dbReference type="EMBL" id="ETY74582.1"/>
    </source>
</evidence>
<accession>W6T886</accession>
<feature type="transmembrane region" description="Helical" evidence="1">
    <location>
        <begin position="58"/>
        <end position="79"/>
    </location>
</feature>